<feature type="compositionally biased region" description="Basic and acidic residues" evidence="1">
    <location>
        <begin position="587"/>
        <end position="596"/>
    </location>
</feature>
<feature type="region of interest" description="Disordered" evidence="1">
    <location>
        <begin position="577"/>
        <end position="614"/>
    </location>
</feature>
<feature type="region of interest" description="Disordered" evidence="1">
    <location>
        <begin position="521"/>
        <end position="543"/>
    </location>
</feature>
<feature type="compositionally biased region" description="Polar residues" evidence="1">
    <location>
        <begin position="521"/>
        <end position="540"/>
    </location>
</feature>
<reference evidence="3" key="1">
    <citation type="submission" date="2016-11" db="EMBL/GenBank/DDBJ databases">
        <authorList>
            <person name="Varghese N."/>
            <person name="Submissions S."/>
        </authorList>
    </citation>
    <scope>NUCLEOTIDE SEQUENCE [LARGE SCALE GENOMIC DNA]</scope>
    <source>
        <strain evidence="3">DSM 44671</strain>
    </source>
</reference>
<name>A0A1K1PSE1_9PSEU</name>
<dbReference type="STRING" id="546364.SAMN04489730_0943"/>
<feature type="compositionally biased region" description="Basic and acidic residues" evidence="1">
    <location>
        <begin position="424"/>
        <end position="434"/>
    </location>
</feature>
<evidence type="ECO:0000256" key="1">
    <source>
        <dbReference type="SAM" id="MobiDB-lite"/>
    </source>
</evidence>
<dbReference type="Proteomes" id="UP000182740">
    <property type="component" value="Unassembled WGS sequence"/>
</dbReference>
<feature type="region of interest" description="Disordered" evidence="1">
    <location>
        <begin position="408"/>
        <end position="434"/>
    </location>
</feature>
<dbReference type="AlphaFoldDB" id="A0A1K1PSE1"/>
<dbReference type="RefSeq" id="WP_072475080.1">
    <property type="nucleotide sequence ID" value="NZ_FPJG01000006.1"/>
</dbReference>
<evidence type="ECO:0000313" key="3">
    <source>
        <dbReference type="Proteomes" id="UP000182740"/>
    </source>
</evidence>
<proteinExistence type="predicted"/>
<organism evidence="2 3">
    <name type="scientific">Amycolatopsis australiensis</name>
    <dbReference type="NCBI Taxonomy" id="546364"/>
    <lineage>
        <taxon>Bacteria</taxon>
        <taxon>Bacillati</taxon>
        <taxon>Actinomycetota</taxon>
        <taxon>Actinomycetes</taxon>
        <taxon>Pseudonocardiales</taxon>
        <taxon>Pseudonocardiaceae</taxon>
        <taxon>Amycolatopsis</taxon>
    </lineage>
</organism>
<dbReference type="OrthoDB" id="3638791at2"/>
<keyword evidence="3" id="KW-1185">Reference proteome</keyword>
<gene>
    <name evidence="2" type="ORF">SAMN04489730_0943</name>
</gene>
<accession>A0A1K1PSE1</accession>
<dbReference type="EMBL" id="FPJG01000006">
    <property type="protein sequence ID" value="SFW50387.1"/>
    <property type="molecule type" value="Genomic_DNA"/>
</dbReference>
<feature type="compositionally biased region" description="Acidic residues" evidence="1">
    <location>
        <begin position="604"/>
        <end position="614"/>
    </location>
</feature>
<evidence type="ECO:0000313" key="2">
    <source>
        <dbReference type="EMBL" id="SFW50387.1"/>
    </source>
</evidence>
<protein>
    <submittedName>
        <fullName evidence="2">Uncharacterized protein</fullName>
    </submittedName>
</protein>
<sequence>MTEDLVTRALYERAHHYADLERCADRTLAQYERWRTEDGLTEREIRELVSQAPPVGSTAVGLFLRLTGHGISPEAAAEVAAQAAAAVVMRQQAGAGEQAQAVFDAVGVLADQVAAGRGEDTALADFREAIVGWRGDGYGEGPLAAPVMVAFDDGTVIPDGVELAGVRETGARHSIVAPQVQAGIDAYLAARAEGVEHLDALELAGDGPGVYGAVAQFADDVERSEADLTTARDAAVAGTVADAAIGQFLSLRNAGVDTDTATATAAGGDPVALHAIGGFVARVRNGAPEDIAEADAWAAAVATVRYGARYRGTIPDHQDMLGFDDAHVAAEAALAAHTPGTVPAEPSGLEGEAVRRFEWLTRHGLDADTAGLLAAADTAEHAAQVRAANDFNVLHAADTVVRELQHQLEPPRDASEDEAVQATDKGHEPDAADPLDENHELQLFDGNYDAVETALAQFARHCGHGEKLETARTWVLDACRPDDRDMVTAALDTFIARCDDGFDHDTAIALTALDTAELFTPQRSTTQPDSLGTASDSSPVTADAEGIDHQHDVASLGQRVAESGAEVAAAEAAAATCRGTADEDSERAERCARWNTEDQAAEAVDNDTEGWEQQ</sequence>